<dbReference type="PANTHER" id="PTHR43744">
    <property type="entry name" value="ABC TRANSPORTER PERMEASE PROTEIN MG189-RELATED-RELATED"/>
    <property type="match status" value="1"/>
</dbReference>
<sequence>MTTATTSRSRAEQEPSERGILSFLDRRRPVVRAAVGVIGTLVLAGLAILCAGPLFWLFKAATSTTTETLSAPFSLWPSGIHWDSFVQVWTRVDFARYFWNTLELMAGSLCLGLLVATTGGYGLAVLRPKYAKAVFAAILATLFIPGVISLVALYLTVIDIPLVHVSLLGSMWAVWLPSSANAVNVLLMQRFFANIPRELFNAARIDGAGPFRMFFSIVLPMSRPIIGVVSLLTLVASYKEFLWPLLVLPNPQDQPISVALPRLQSSIDFSQFMAALFISVIIPVGLFLVLQRQFLQAAGNAGALKG</sequence>
<gene>
    <name evidence="9" type="ORF">ACFOY2_22720</name>
</gene>
<evidence type="ECO:0000313" key="10">
    <source>
        <dbReference type="Proteomes" id="UP001595851"/>
    </source>
</evidence>
<dbReference type="PROSITE" id="PS50928">
    <property type="entry name" value="ABC_TM1"/>
    <property type="match status" value="1"/>
</dbReference>
<feature type="transmembrane region" description="Helical" evidence="7">
    <location>
        <begin position="133"/>
        <end position="155"/>
    </location>
</feature>
<dbReference type="SUPFAM" id="SSF161098">
    <property type="entry name" value="MetI-like"/>
    <property type="match status" value="1"/>
</dbReference>
<feature type="domain" description="ABC transmembrane type-1" evidence="8">
    <location>
        <begin position="98"/>
        <end position="290"/>
    </location>
</feature>
<feature type="transmembrane region" description="Helical" evidence="7">
    <location>
        <begin position="104"/>
        <end position="126"/>
    </location>
</feature>
<dbReference type="InterPro" id="IPR035906">
    <property type="entry name" value="MetI-like_sf"/>
</dbReference>
<organism evidence="9 10">
    <name type="scientific">Nonomuraea purpurea</name>
    <dbReference type="NCBI Taxonomy" id="1849276"/>
    <lineage>
        <taxon>Bacteria</taxon>
        <taxon>Bacillati</taxon>
        <taxon>Actinomycetota</taxon>
        <taxon>Actinomycetes</taxon>
        <taxon>Streptosporangiales</taxon>
        <taxon>Streptosporangiaceae</taxon>
        <taxon>Nonomuraea</taxon>
    </lineage>
</organism>
<evidence type="ECO:0000259" key="8">
    <source>
        <dbReference type="PROSITE" id="PS50928"/>
    </source>
</evidence>
<keyword evidence="3" id="KW-1003">Cell membrane</keyword>
<dbReference type="Proteomes" id="UP001595851">
    <property type="component" value="Unassembled WGS sequence"/>
</dbReference>
<comment type="caution">
    <text evidence="9">The sequence shown here is derived from an EMBL/GenBank/DDBJ whole genome shotgun (WGS) entry which is preliminary data.</text>
</comment>
<dbReference type="InterPro" id="IPR000515">
    <property type="entry name" value="MetI-like"/>
</dbReference>
<keyword evidence="2 7" id="KW-0813">Transport</keyword>
<protein>
    <submittedName>
        <fullName evidence="9">Carbohydrate ABC transporter permease</fullName>
    </submittedName>
</protein>
<keyword evidence="10" id="KW-1185">Reference proteome</keyword>
<dbReference type="Pfam" id="PF00528">
    <property type="entry name" value="BPD_transp_1"/>
    <property type="match status" value="1"/>
</dbReference>
<feature type="transmembrane region" description="Helical" evidence="7">
    <location>
        <begin position="269"/>
        <end position="290"/>
    </location>
</feature>
<feature type="transmembrane region" description="Helical" evidence="7">
    <location>
        <begin position="33"/>
        <end position="58"/>
    </location>
</feature>
<keyword evidence="5 7" id="KW-1133">Transmembrane helix</keyword>
<proteinExistence type="inferred from homology"/>
<evidence type="ECO:0000313" key="9">
    <source>
        <dbReference type="EMBL" id="MFC4010059.1"/>
    </source>
</evidence>
<evidence type="ECO:0000256" key="3">
    <source>
        <dbReference type="ARBA" id="ARBA00022475"/>
    </source>
</evidence>
<dbReference type="PANTHER" id="PTHR43744:SF12">
    <property type="entry name" value="ABC TRANSPORTER PERMEASE PROTEIN MG189-RELATED"/>
    <property type="match status" value="1"/>
</dbReference>
<dbReference type="CDD" id="cd06261">
    <property type="entry name" value="TM_PBP2"/>
    <property type="match status" value="1"/>
</dbReference>
<comment type="subcellular location">
    <subcellularLocation>
        <location evidence="1 7">Cell membrane</location>
        <topology evidence="1 7">Multi-pass membrane protein</topology>
    </subcellularLocation>
</comment>
<dbReference type="RefSeq" id="WP_379530082.1">
    <property type="nucleotide sequence ID" value="NZ_JBHSBI010000011.1"/>
</dbReference>
<feature type="transmembrane region" description="Helical" evidence="7">
    <location>
        <begin position="214"/>
        <end position="238"/>
    </location>
</feature>
<keyword evidence="6 7" id="KW-0472">Membrane</keyword>
<evidence type="ECO:0000256" key="7">
    <source>
        <dbReference type="RuleBase" id="RU363032"/>
    </source>
</evidence>
<comment type="similarity">
    <text evidence="7">Belongs to the binding-protein-dependent transport system permease family.</text>
</comment>
<dbReference type="Gene3D" id="1.10.3720.10">
    <property type="entry name" value="MetI-like"/>
    <property type="match status" value="1"/>
</dbReference>
<reference evidence="10" key="1">
    <citation type="journal article" date="2019" name="Int. J. Syst. Evol. Microbiol.">
        <title>The Global Catalogue of Microorganisms (GCM) 10K type strain sequencing project: providing services to taxonomists for standard genome sequencing and annotation.</title>
        <authorList>
            <consortium name="The Broad Institute Genomics Platform"/>
            <consortium name="The Broad Institute Genome Sequencing Center for Infectious Disease"/>
            <person name="Wu L."/>
            <person name="Ma J."/>
        </authorList>
    </citation>
    <scope>NUCLEOTIDE SEQUENCE [LARGE SCALE GENOMIC DNA]</scope>
    <source>
        <strain evidence="10">TBRC 1276</strain>
    </source>
</reference>
<evidence type="ECO:0000256" key="4">
    <source>
        <dbReference type="ARBA" id="ARBA00022692"/>
    </source>
</evidence>
<evidence type="ECO:0000256" key="5">
    <source>
        <dbReference type="ARBA" id="ARBA00022989"/>
    </source>
</evidence>
<name>A0ABV8GB24_9ACTN</name>
<dbReference type="EMBL" id="JBHSBI010000011">
    <property type="protein sequence ID" value="MFC4010059.1"/>
    <property type="molecule type" value="Genomic_DNA"/>
</dbReference>
<accession>A0ABV8GB24</accession>
<evidence type="ECO:0000256" key="6">
    <source>
        <dbReference type="ARBA" id="ARBA00023136"/>
    </source>
</evidence>
<evidence type="ECO:0000256" key="2">
    <source>
        <dbReference type="ARBA" id="ARBA00022448"/>
    </source>
</evidence>
<evidence type="ECO:0000256" key="1">
    <source>
        <dbReference type="ARBA" id="ARBA00004651"/>
    </source>
</evidence>
<keyword evidence="4 7" id="KW-0812">Transmembrane</keyword>
<feature type="transmembrane region" description="Helical" evidence="7">
    <location>
        <begin position="175"/>
        <end position="193"/>
    </location>
</feature>